<proteinExistence type="predicted"/>
<dbReference type="PANTHER" id="PTHR43736:SF1">
    <property type="entry name" value="DIHYDRONEOPTERIN TRIPHOSPHATE DIPHOSPHATASE"/>
    <property type="match status" value="1"/>
</dbReference>
<name>A0ABW3M137_9GAMM</name>
<dbReference type="CDD" id="cd03674">
    <property type="entry name" value="NUDIX_Hydrolase"/>
    <property type="match status" value="1"/>
</dbReference>
<sequence length="187" mass="20923">MQYVDVRSALARYAGLWPDEAMVAEAFLALLSDPQDPFVRDRLSGHFTGSAWVVSADGRRTLLTHHRKLDRWLQPGGHADGDRDLAQVALREAQEETGVHGLHLEDGAIFDLDRHWIPERGAVPGHWHFDVRYVVRAGADERFVVSEESHDLAWREITAVADDPASDESMRRMAGKWLGRVGPGPAD</sequence>
<dbReference type="Pfam" id="PF00293">
    <property type="entry name" value="NUDIX"/>
    <property type="match status" value="1"/>
</dbReference>
<evidence type="ECO:0000259" key="1">
    <source>
        <dbReference type="PROSITE" id="PS51462"/>
    </source>
</evidence>
<keyword evidence="3" id="KW-1185">Reference proteome</keyword>
<gene>
    <name evidence="2" type="ORF">ACFQ2N_13050</name>
</gene>
<dbReference type="Proteomes" id="UP001597033">
    <property type="component" value="Unassembled WGS sequence"/>
</dbReference>
<protein>
    <submittedName>
        <fullName evidence="2">NUDIX hydrolase</fullName>
    </submittedName>
</protein>
<dbReference type="InterPro" id="IPR000086">
    <property type="entry name" value="NUDIX_hydrolase_dom"/>
</dbReference>
<dbReference type="PROSITE" id="PS51462">
    <property type="entry name" value="NUDIX"/>
    <property type="match status" value="1"/>
</dbReference>
<dbReference type="RefSeq" id="WP_162378016.1">
    <property type="nucleotide sequence ID" value="NZ_JBHTKN010000009.1"/>
</dbReference>
<evidence type="ECO:0000313" key="2">
    <source>
        <dbReference type="EMBL" id="MFD1043274.1"/>
    </source>
</evidence>
<accession>A0ABW3M137</accession>
<organism evidence="2 3">
    <name type="scientific">Pseudoxanthomonas kaohsiungensis</name>
    <dbReference type="NCBI Taxonomy" id="283923"/>
    <lineage>
        <taxon>Bacteria</taxon>
        <taxon>Pseudomonadati</taxon>
        <taxon>Pseudomonadota</taxon>
        <taxon>Gammaproteobacteria</taxon>
        <taxon>Lysobacterales</taxon>
        <taxon>Lysobacteraceae</taxon>
        <taxon>Pseudoxanthomonas</taxon>
    </lineage>
</organism>
<feature type="domain" description="Nudix hydrolase" evidence="1">
    <location>
        <begin position="44"/>
        <end position="178"/>
    </location>
</feature>
<dbReference type="GO" id="GO:0016787">
    <property type="term" value="F:hydrolase activity"/>
    <property type="evidence" value="ECO:0007669"/>
    <property type="project" value="UniProtKB-KW"/>
</dbReference>
<keyword evidence="2" id="KW-0378">Hydrolase</keyword>
<dbReference type="Gene3D" id="3.90.79.10">
    <property type="entry name" value="Nucleoside Triphosphate Pyrophosphohydrolase"/>
    <property type="match status" value="1"/>
</dbReference>
<comment type="caution">
    <text evidence="2">The sequence shown here is derived from an EMBL/GenBank/DDBJ whole genome shotgun (WGS) entry which is preliminary data.</text>
</comment>
<evidence type="ECO:0000313" key="3">
    <source>
        <dbReference type="Proteomes" id="UP001597033"/>
    </source>
</evidence>
<dbReference type="InterPro" id="IPR015797">
    <property type="entry name" value="NUDIX_hydrolase-like_dom_sf"/>
</dbReference>
<dbReference type="EMBL" id="JBHTKN010000009">
    <property type="protein sequence ID" value="MFD1043274.1"/>
    <property type="molecule type" value="Genomic_DNA"/>
</dbReference>
<dbReference type="SUPFAM" id="SSF55811">
    <property type="entry name" value="Nudix"/>
    <property type="match status" value="1"/>
</dbReference>
<dbReference type="PANTHER" id="PTHR43736">
    <property type="entry name" value="ADP-RIBOSE PYROPHOSPHATASE"/>
    <property type="match status" value="1"/>
</dbReference>
<reference evidence="3" key="1">
    <citation type="journal article" date="2019" name="Int. J. Syst. Evol. Microbiol.">
        <title>The Global Catalogue of Microorganisms (GCM) 10K type strain sequencing project: providing services to taxonomists for standard genome sequencing and annotation.</title>
        <authorList>
            <consortium name="The Broad Institute Genomics Platform"/>
            <consortium name="The Broad Institute Genome Sequencing Center for Infectious Disease"/>
            <person name="Wu L."/>
            <person name="Ma J."/>
        </authorList>
    </citation>
    <scope>NUCLEOTIDE SEQUENCE [LARGE SCALE GENOMIC DNA]</scope>
    <source>
        <strain evidence="3">CCUG 55854</strain>
    </source>
</reference>